<reference evidence="2" key="1">
    <citation type="journal article" date="2019" name="IScience">
        <title>Narwhal Genome Reveals Long-Term Low Genetic Diversity despite Current Large Abundance Size.</title>
        <authorList>
            <person name="Westbury M.V."/>
            <person name="Petersen B."/>
            <person name="Garde E."/>
            <person name="Heide-Jorgensen M.P."/>
            <person name="Lorenzen E.D."/>
        </authorList>
    </citation>
    <scope>NUCLEOTIDE SEQUENCE [LARGE SCALE GENOMIC DNA]</scope>
</reference>
<organism evidence="1 2">
    <name type="scientific">Monodon monoceros</name>
    <name type="common">Narwhal</name>
    <name type="synonym">Ceratodon monodon</name>
    <dbReference type="NCBI Taxonomy" id="40151"/>
    <lineage>
        <taxon>Eukaryota</taxon>
        <taxon>Metazoa</taxon>
        <taxon>Chordata</taxon>
        <taxon>Craniata</taxon>
        <taxon>Vertebrata</taxon>
        <taxon>Euteleostomi</taxon>
        <taxon>Mammalia</taxon>
        <taxon>Eutheria</taxon>
        <taxon>Laurasiatheria</taxon>
        <taxon>Artiodactyla</taxon>
        <taxon>Whippomorpha</taxon>
        <taxon>Cetacea</taxon>
        <taxon>Odontoceti</taxon>
        <taxon>Monodontidae</taxon>
        <taxon>Monodon</taxon>
    </lineage>
</organism>
<evidence type="ECO:0000313" key="1">
    <source>
        <dbReference type="EMBL" id="TKC43248.1"/>
    </source>
</evidence>
<sequence length="67" mass="6978">MPVIGPLNVSPENVDDDVTKAAGYSGTNYSEETELYGGGTIASALIIIKKNIKLSGNTTFDDTVSIA</sequence>
<evidence type="ECO:0000313" key="2">
    <source>
        <dbReference type="Proteomes" id="UP000308365"/>
    </source>
</evidence>
<comment type="caution">
    <text evidence="1">The sequence shown here is derived from an EMBL/GenBank/DDBJ whole genome shotgun (WGS) entry which is preliminary data.</text>
</comment>
<dbReference type="Proteomes" id="UP000308365">
    <property type="component" value="Unassembled WGS sequence"/>
</dbReference>
<protein>
    <submittedName>
        <fullName evidence="1">Uncharacterized protein</fullName>
    </submittedName>
</protein>
<accession>A0A4U1F229</accession>
<dbReference type="EMBL" id="RWIC01000486">
    <property type="protein sequence ID" value="TKC43248.1"/>
    <property type="molecule type" value="Genomic_DNA"/>
</dbReference>
<dbReference type="AlphaFoldDB" id="A0A4U1F229"/>
<proteinExistence type="predicted"/>
<name>A0A4U1F229_MONMO</name>
<gene>
    <name evidence="1" type="ORF">EI555_004376</name>
</gene>